<proteinExistence type="predicted"/>
<gene>
    <name evidence="1" type="ORF">V0U79_07485</name>
</gene>
<evidence type="ECO:0000313" key="2">
    <source>
        <dbReference type="Proteomes" id="UP001354971"/>
    </source>
</evidence>
<protein>
    <submittedName>
        <fullName evidence="1">WbqC family protein</fullName>
    </submittedName>
</protein>
<dbReference type="Proteomes" id="UP001354971">
    <property type="component" value="Unassembled WGS sequence"/>
</dbReference>
<dbReference type="InterPro" id="IPR014985">
    <property type="entry name" value="WbqC"/>
</dbReference>
<accession>A0ABU7LQL2</accession>
<comment type="caution">
    <text evidence="1">The sequence shown here is derived from an EMBL/GenBank/DDBJ whole genome shotgun (WGS) entry which is preliminary data.</text>
</comment>
<dbReference type="RefSeq" id="WP_330198868.1">
    <property type="nucleotide sequence ID" value="NZ_JAZDRP010000004.1"/>
</dbReference>
<dbReference type="Pfam" id="PF08889">
    <property type="entry name" value="WbqC"/>
    <property type="match status" value="1"/>
</dbReference>
<name>A0ABU7LQL2_9PROT</name>
<dbReference type="EMBL" id="JAZDRP010000004">
    <property type="protein sequence ID" value="MEE2526205.1"/>
    <property type="molecule type" value="Genomic_DNA"/>
</dbReference>
<keyword evidence="2" id="KW-1185">Reference proteome</keyword>
<reference evidence="1 2" key="1">
    <citation type="submission" date="2024-01" db="EMBL/GenBank/DDBJ databases">
        <title>Hyphobacterium bacterium isolated from marine sediment.</title>
        <authorList>
            <person name="Zhao S."/>
        </authorList>
    </citation>
    <scope>NUCLEOTIDE SEQUENCE [LARGE SCALE GENOMIC DNA]</scope>
    <source>
        <strain evidence="2">HN65</strain>
    </source>
</reference>
<evidence type="ECO:0000313" key="1">
    <source>
        <dbReference type="EMBL" id="MEE2526205.1"/>
    </source>
</evidence>
<sequence>MMPAAETAPKRAAIMQPTFLPWVGYFALMEAVDLFVFLDDVQFDKRSWQQRNRIKTPNGIVWLTVPVLTKGRRDQTIADAEIQPDAKFPDAMWRTIEMNFARAPFADRYLPALHDIMAAHTSLVGELNIAIINWMAHELGIATPTIRSSQSPVSSAKADRLVDLCRAHGVTDYLSPPGSKAYLEDSDAFEKAGIALEYFEYDHPEYTQLHGAFEPYMSALDLLVNAGPEAGTILRSGMKT</sequence>
<organism evidence="1 2">
    <name type="scientific">Hyphobacterium lacteum</name>
    <dbReference type="NCBI Taxonomy" id="3116575"/>
    <lineage>
        <taxon>Bacteria</taxon>
        <taxon>Pseudomonadati</taxon>
        <taxon>Pseudomonadota</taxon>
        <taxon>Alphaproteobacteria</taxon>
        <taxon>Maricaulales</taxon>
        <taxon>Maricaulaceae</taxon>
        <taxon>Hyphobacterium</taxon>
    </lineage>
</organism>